<reference evidence="2 3" key="1">
    <citation type="submission" date="2018-06" db="EMBL/GenBank/DDBJ databases">
        <title>Genomic Encyclopedia of Archaeal and Bacterial Type Strains, Phase II (KMG-II): from individual species to whole genera.</title>
        <authorList>
            <person name="Goeker M."/>
        </authorList>
    </citation>
    <scope>NUCLEOTIDE SEQUENCE [LARGE SCALE GENOMIC DNA]</scope>
    <source>
        <strain evidence="2 3">DSM 23857</strain>
    </source>
</reference>
<evidence type="ECO:0000313" key="2">
    <source>
        <dbReference type="EMBL" id="RAJ00479.1"/>
    </source>
</evidence>
<comment type="caution">
    <text evidence="2">The sequence shown here is derived from an EMBL/GenBank/DDBJ whole genome shotgun (WGS) entry which is preliminary data.</text>
</comment>
<gene>
    <name evidence="2" type="ORF">LX64_04185</name>
</gene>
<dbReference type="Proteomes" id="UP000249547">
    <property type="component" value="Unassembled WGS sequence"/>
</dbReference>
<protein>
    <submittedName>
        <fullName evidence="2">Gene 25-like lysozyme</fullName>
    </submittedName>
</protein>
<dbReference type="SUPFAM" id="SSF160719">
    <property type="entry name" value="gpW/gp25-like"/>
    <property type="match status" value="1"/>
</dbReference>
<dbReference type="OrthoDB" id="643206at2"/>
<accession>A0A327Q7K0</accession>
<keyword evidence="3" id="KW-1185">Reference proteome</keyword>
<dbReference type="EMBL" id="QLLL01000008">
    <property type="protein sequence ID" value="RAJ00479.1"/>
    <property type="molecule type" value="Genomic_DNA"/>
</dbReference>
<dbReference type="AlphaFoldDB" id="A0A327Q7K0"/>
<sequence length="309" mass="35232">MRSEFISPLLGLSTKGPGTLVDGINTIRQCIYLILTTSKRSDPFRPQFGCDAKNYLDLPVVEAVPKMKNAILESLTIWENRISVQRITHVIRDFSKLEFSITYCVNDLSIVDTIVFSLSGKNSLTYIIYSIIPENADRLTFELEIDGKITSPVPSASGFSSSTELFTYLKESFYYLGQWHLLSDRILLHISEYHADIRFSISPLLKKVFKIKLPEISDSNTVLQISIKTEHEYNYRFSTYSALLNWLNNTMHDLGTWLLESAEINTASFSDKEFSEEFSTNEVQVQTYLVGAINFDIENIEIQVTEINA</sequence>
<organism evidence="2 3">
    <name type="scientific">Chitinophaga skermanii</name>
    <dbReference type="NCBI Taxonomy" id="331697"/>
    <lineage>
        <taxon>Bacteria</taxon>
        <taxon>Pseudomonadati</taxon>
        <taxon>Bacteroidota</taxon>
        <taxon>Chitinophagia</taxon>
        <taxon>Chitinophagales</taxon>
        <taxon>Chitinophagaceae</taxon>
        <taxon>Chitinophaga</taxon>
    </lineage>
</organism>
<dbReference type="Pfam" id="PF04965">
    <property type="entry name" value="GPW_gp25"/>
    <property type="match status" value="1"/>
</dbReference>
<dbReference type="RefSeq" id="WP_111599593.1">
    <property type="nucleotide sequence ID" value="NZ_QLLL01000008.1"/>
</dbReference>
<feature type="domain" description="IraD/Gp25-like" evidence="1">
    <location>
        <begin position="25"/>
        <end position="105"/>
    </location>
</feature>
<dbReference type="Gene3D" id="3.10.450.40">
    <property type="match status" value="1"/>
</dbReference>
<name>A0A327Q7K0_9BACT</name>
<dbReference type="InterPro" id="IPR007048">
    <property type="entry name" value="IraD/Gp25-like"/>
</dbReference>
<evidence type="ECO:0000259" key="1">
    <source>
        <dbReference type="Pfam" id="PF04965"/>
    </source>
</evidence>
<evidence type="ECO:0000313" key="3">
    <source>
        <dbReference type="Proteomes" id="UP000249547"/>
    </source>
</evidence>
<proteinExistence type="predicted"/>